<dbReference type="Proteomes" id="UP001321748">
    <property type="component" value="Chromosome"/>
</dbReference>
<dbReference type="Pfam" id="PF04536">
    <property type="entry name" value="TPM_phosphatase"/>
    <property type="match status" value="1"/>
</dbReference>
<evidence type="ECO:0000313" key="3">
    <source>
        <dbReference type="EMBL" id="BDR54921.1"/>
    </source>
</evidence>
<evidence type="ECO:0000259" key="2">
    <source>
        <dbReference type="Pfam" id="PF04536"/>
    </source>
</evidence>
<evidence type="ECO:0000256" key="1">
    <source>
        <dbReference type="SAM" id="Phobius"/>
    </source>
</evidence>
<dbReference type="EMBL" id="AP026800">
    <property type="protein sequence ID" value="BDR54921.1"/>
    <property type="molecule type" value="Genomic_DNA"/>
</dbReference>
<dbReference type="RefSeq" id="WP_317642427.1">
    <property type="nucleotide sequence ID" value="NZ_AP026800.1"/>
</dbReference>
<accession>A0ABM8BDF0</accession>
<keyword evidence="1" id="KW-0472">Membrane</keyword>
<sequence>MDNGDCLTIKSGTGRVASVLALVSALCLLLLLLVPADSARADAASPSSDLTSSQGSVGMLSDQITDTQNLLGSNVGAVSDAIAQTEQTTGVHVRLLYLPTFYQGTNPDTWASQVLESSKPKENTLLLAVASKDGNLVVAVSANSDSWLKQQSTVDDLSNAALDPISGKDNPDWVGSAQALMEQVSKSKEQADRRTYISYGIVAIFAILLVVLGALTYWLRQRKRGAHQRHSKHSGNIQTEAAS</sequence>
<dbReference type="InterPro" id="IPR007621">
    <property type="entry name" value="TPM_dom"/>
</dbReference>
<organism evidence="3 4">
    <name type="scientific">Bombiscardovia apis</name>
    <dbReference type="NCBI Taxonomy" id="2932182"/>
    <lineage>
        <taxon>Bacteria</taxon>
        <taxon>Bacillati</taxon>
        <taxon>Actinomycetota</taxon>
        <taxon>Actinomycetes</taxon>
        <taxon>Bifidobacteriales</taxon>
        <taxon>Bifidobacteriaceae</taxon>
        <taxon>Bombiscardovia</taxon>
    </lineage>
</organism>
<evidence type="ECO:0000313" key="4">
    <source>
        <dbReference type="Proteomes" id="UP001321748"/>
    </source>
</evidence>
<feature type="transmembrane region" description="Helical" evidence="1">
    <location>
        <begin position="196"/>
        <end position="219"/>
    </location>
</feature>
<keyword evidence="1" id="KW-1133">Transmembrane helix</keyword>
<protein>
    <recommendedName>
        <fullName evidence="2">TPM domain-containing protein</fullName>
    </recommendedName>
</protein>
<proteinExistence type="predicted"/>
<feature type="domain" description="TPM" evidence="2">
    <location>
        <begin position="65"/>
        <end position="146"/>
    </location>
</feature>
<keyword evidence="4" id="KW-1185">Reference proteome</keyword>
<dbReference type="Gene3D" id="3.10.310.50">
    <property type="match status" value="1"/>
</dbReference>
<keyword evidence="1" id="KW-0812">Transmembrane</keyword>
<reference evidence="3 4" key="1">
    <citation type="journal article" date="2023" name="Microbiol. Spectr.">
        <title>Symbiosis of Carpenter Bees with Uncharacterized Lactic Acid Bacteria Showing NAD Auxotrophy.</title>
        <authorList>
            <person name="Kawasaki S."/>
            <person name="Ozawa K."/>
            <person name="Mori T."/>
            <person name="Yamamoto A."/>
            <person name="Ito M."/>
            <person name="Ohkuma M."/>
            <person name="Sakamoto M."/>
            <person name="Matsutani M."/>
        </authorList>
    </citation>
    <scope>NUCLEOTIDE SEQUENCE [LARGE SCALE GENOMIC DNA]</scope>
    <source>
        <strain evidence="3 4">KimH</strain>
    </source>
</reference>
<gene>
    <name evidence="3" type="ORF">KIMH_10320</name>
</gene>
<name>A0ABM8BDF0_9BIFI</name>